<comment type="caution">
    <text evidence="2">The sequence shown here is derived from an EMBL/GenBank/DDBJ whole genome shotgun (WGS) entry which is preliminary data.</text>
</comment>
<dbReference type="AlphaFoldDB" id="A0A0M1N407"/>
<feature type="compositionally biased region" description="Basic and acidic residues" evidence="1">
    <location>
        <begin position="60"/>
        <end position="76"/>
    </location>
</feature>
<keyword evidence="3" id="KW-1185">Reference proteome</keyword>
<organism evidence="2 3">
    <name type="scientific">Paenibacillus solani</name>
    <dbReference type="NCBI Taxonomy" id="1705565"/>
    <lineage>
        <taxon>Bacteria</taxon>
        <taxon>Bacillati</taxon>
        <taxon>Bacillota</taxon>
        <taxon>Bacilli</taxon>
        <taxon>Bacillales</taxon>
        <taxon>Paenibacillaceae</taxon>
        <taxon>Paenibacillus</taxon>
    </lineage>
</organism>
<evidence type="ECO:0000256" key="1">
    <source>
        <dbReference type="SAM" id="MobiDB-lite"/>
    </source>
</evidence>
<reference evidence="3" key="1">
    <citation type="submission" date="2015-08" db="EMBL/GenBank/DDBJ databases">
        <title>Genome sequencing project for genomic taxonomy and phylogenomics of Bacillus-like bacteria.</title>
        <authorList>
            <person name="Liu B."/>
            <person name="Wang J."/>
            <person name="Zhu Y."/>
            <person name="Liu G."/>
            <person name="Chen Q."/>
            <person name="Chen Z."/>
            <person name="Lan J."/>
            <person name="Che J."/>
            <person name="Ge C."/>
            <person name="Shi H."/>
            <person name="Pan Z."/>
            <person name="Liu X."/>
        </authorList>
    </citation>
    <scope>NUCLEOTIDE SEQUENCE [LARGE SCALE GENOMIC DNA]</scope>
    <source>
        <strain evidence="3">FJAT-22460</strain>
    </source>
</reference>
<proteinExistence type="predicted"/>
<protein>
    <submittedName>
        <fullName evidence="2">Transposase</fullName>
    </submittedName>
</protein>
<name>A0A0M1N407_9BACL</name>
<dbReference type="EMBL" id="LIUT01000006">
    <property type="protein sequence ID" value="KOR76897.1"/>
    <property type="molecule type" value="Genomic_DNA"/>
</dbReference>
<evidence type="ECO:0000313" key="2">
    <source>
        <dbReference type="EMBL" id="KOR76897.1"/>
    </source>
</evidence>
<accession>A0A0M1N407</accession>
<dbReference type="PATRIC" id="fig|1705565.3.peg.849"/>
<dbReference type="OrthoDB" id="2679121at2"/>
<gene>
    <name evidence="2" type="ORF">AM231_23500</name>
</gene>
<dbReference type="Proteomes" id="UP000036932">
    <property type="component" value="Unassembled WGS sequence"/>
</dbReference>
<feature type="region of interest" description="Disordered" evidence="1">
    <location>
        <begin position="60"/>
        <end position="92"/>
    </location>
</feature>
<sequence>MAGKDKDLHPISREVVEVDGTYTNEWGREEYLKRGEDFPFDPQKGSTEWRLAEYDFENHHSGRTDERLVPKEKGPDKQVNAESPLRHDVHVD</sequence>
<evidence type="ECO:0000313" key="3">
    <source>
        <dbReference type="Proteomes" id="UP000036932"/>
    </source>
</evidence>
<dbReference type="RefSeq" id="WP_053490081.1">
    <property type="nucleotide sequence ID" value="NZ_LIUT01000006.1"/>
</dbReference>